<evidence type="ECO:0000256" key="1">
    <source>
        <dbReference type="SAM" id="MobiDB-lite"/>
    </source>
</evidence>
<evidence type="ECO:0000313" key="2">
    <source>
        <dbReference type="EMBL" id="KAK9123588.1"/>
    </source>
</evidence>
<sequence>MKAPIVSLCAHKATKFVKIKVSKGSLQEKVQRRKEGDPSTSKGKEVVGDYI</sequence>
<dbReference type="Proteomes" id="UP001417504">
    <property type="component" value="Unassembled WGS sequence"/>
</dbReference>
<proteinExistence type="predicted"/>
<evidence type="ECO:0000313" key="3">
    <source>
        <dbReference type="Proteomes" id="UP001417504"/>
    </source>
</evidence>
<feature type="region of interest" description="Disordered" evidence="1">
    <location>
        <begin position="27"/>
        <end position="51"/>
    </location>
</feature>
<accession>A0AAP0IZ86</accession>
<reference evidence="2 3" key="1">
    <citation type="submission" date="2024-01" db="EMBL/GenBank/DDBJ databases">
        <title>Genome assemblies of Stephania.</title>
        <authorList>
            <person name="Yang L."/>
        </authorList>
    </citation>
    <scope>NUCLEOTIDE SEQUENCE [LARGE SCALE GENOMIC DNA]</scope>
    <source>
        <strain evidence="2">QJT</strain>
        <tissue evidence="2">Leaf</tissue>
    </source>
</reference>
<comment type="caution">
    <text evidence="2">The sequence shown here is derived from an EMBL/GenBank/DDBJ whole genome shotgun (WGS) entry which is preliminary data.</text>
</comment>
<keyword evidence="3" id="KW-1185">Reference proteome</keyword>
<organism evidence="2 3">
    <name type="scientific">Stephania japonica</name>
    <dbReference type="NCBI Taxonomy" id="461633"/>
    <lineage>
        <taxon>Eukaryota</taxon>
        <taxon>Viridiplantae</taxon>
        <taxon>Streptophyta</taxon>
        <taxon>Embryophyta</taxon>
        <taxon>Tracheophyta</taxon>
        <taxon>Spermatophyta</taxon>
        <taxon>Magnoliopsida</taxon>
        <taxon>Ranunculales</taxon>
        <taxon>Menispermaceae</taxon>
        <taxon>Menispermoideae</taxon>
        <taxon>Cissampelideae</taxon>
        <taxon>Stephania</taxon>
    </lineage>
</organism>
<dbReference type="EMBL" id="JBBNAE010000005">
    <property type="protein sequence ID" value="KAK9123588.1"/>
    <property type="molecule type" value="Genomic_DNA"/>
</dbReference>
<name>A0AAP0IZ86_9MAGN</name>
<gene>
    <name evidence="2" type="ORF">Sjap_013190</name>
</gene>
<protein>
    <submittedName>
        <fullName evidence="2">Uncharacterized protein</fullName>
    </submittedName>
</protein>
<feature type="compositionally biased region" description="Basic and acidic residues" evidence="1">
    <location>
        <begin position="29"/>
        <end position="51"/>
    </location>
</feature>
<dbReference type="AlphaFoldDB" id="A0AAP0IZ86"/>